<dbReference type="EMBL" id="DS572695">
    <property type="protein sequence ID" value="EGY13798.1"/>
    <property type="molecule type" value="Genomic_DNA"/>
</dbReference>
<dbReference type="AlphaFoldDB" id="G2WQ38"/>
<dbReference type="GeneID" id="20701943"/>
<gene>
    <name evidence="2" type="ORF">VDAG_00480</name>
</gene>
<proteinExistence type="predicted"/>
<keyword evidence="3" id="KW-1185">Reference proteome</keyword>
<evidence type="ECO:0000313" key="2">
    <source>
        <dbReference type="EMBL" id="EGY13798.1"/>
    </source>
</evidence>
<protein>
    <submittedName>
        <fullName evidence="2">Uncharacterized protein</fullName>
    </submittedName>
</protein>
<dbReference type="KEGG" id="vda:VDAG_00480"/>
<accession>G2WQ38</accession>
<organism evidence="2 3">
    <name type="scientific">Verticillium dahliae (strain VdLs.17 / ATCC MYA-4575 / FGSC 10137)</name>
    <name type="common">Verticillium wilt</name>
    <dbReference type="NCBI Taxonomy" id="498257"/>
    <lineage>
        <taxon>Eukaryota</taxon>
        <taxon>Fungi</taxon>
        <taxon>Dikarya</taxon>
        <taxon>Ascomycota</taxon>
        <taxon>Pezizomycotina</taxon>
        <taxon>Sordariomycetes</taxon>
        <taxon>Hypocreomycetidae</taxon>
        <taxon>Glomerellales</taxon>
        <taxon>Plectosphaerellaceae</taxon>
        <taxon>Verticillium</taxon>
    </lineage>
</organism>
<evidence type="ECO:0000256" key="1">
    <source>
        <dbReference type="SAM" id="MobiDB-lite"/>
    </source>
</evidence>
<name>G2WQ38_VERDV</name>
<feature type="compositionally biased region" description="Low complexity" evidence="1">
    <location>
        <begin position="140"/>
        <end position="152"/>
    </location>
</feature>
<dbReference type="RefSeq" id="XP_009650152.1">
    <property type="nucleotide sequence ID" value="XM_009651857.1"/>
</dbReference>
<sequence length="169" mass="17806">MCKAHGQRALGALPSQRLKALGPLAREPTARAGECPETAIFSVGHGGDGAAGRWMDPGPSQGTPFRGQAPNFTGPLWRQGFAPVQSDDGAGVASGAGYQITLANLKSRPFTILIQGCKSYHKDKAGEKLPRKVAMVRNKSSSPPSIPASRAQPQRRHICDDDVASVPEP</sequence>
<dbReference type="HOGENOM" id="CLU_1866672_0_0_1"/>
<evidence type="ECO:0000313" key="3">
    <source>
        <dbReference type="Proteomes" id="UP000001611"/>
    </source>
</evidence>
<reference evidence="2 3" key="1">
    <citation type="submission" date="2008-03" db="EMBL/GenBank/DDBJ databases">
        <title>The Genome Sequence of Verticillium dahliae VdLs.17.</title>
        <authorList>
            <consortium name="The Broad Institute Genome Sequencing Platform"/>
            <person name="Ma L.-J.J."/>
            <person name="Klosterman S.J."/>
            <person name="Subbarao K."/>
            <person name="Dobinson K."/>
            <person name="Veronese P."/>
            <person name="Kang S."/>
            <person name="Gold S.E."/>
            <person name="Young S."/>
            <person name="Jaffe D."/>
            <person name="Gnerre S."/>
            <person name="Berlin A."/>
            <person name="Heiman D."/>
            <person name="Hepburn T."/>
            <person name="Sykes S."/>
            <person name="Alvarado L."/>
            <person name="Kodira C.D."/>
            <person name="Lander E."/>
            <person name="Galagan J."/>
            <person name="Nusbaum C."/>
            <person name="Birren B."/>
        </authorList>
    </citation>
    <scope>NUCLEOTIDE SEQUENCE [LARGE SCALE GENOMIC DNA]</scope>
    <source>
        <strain evidence="3">VdLs.17 / ATCC MYA-4575 / FGSC 10137</strain>
    </source>
</reference>
<dbReference type="InParanoid" id="G2WQ38"/>
<dbReference type="Proteomes" id="UP000001611">
    <property type="component" value="Chromosome 2"/>
</dbReference>
<feature type="region of interest" description="Disordered" evidence="1">
    <location>
        <begin position="135"/>
        <end position="169"/>
    </location>
</feature>